<dbReference type="SUPFAM" id="SSF51011">
    <property type="entry name" value="Glycosyl hydrolase domain"/>
    <property type="match status" value="1"/>
</dbReference>
<comment type="caution">
    <text evidence="17">The sequence shown here is derived from an EMBL/GenBank/DDBJ whole genome shotgun (WGS) entry which is preliminary data.</text>
</comment>
<evidence type="ECO:0000259" key="16">
    <source>
        <dbReference type="SMART" id="SM00642"/>
    </source>
</evidence>
<keyword evidence="18" id="KW-1185">Reference proteome</keyword>
<evidence type="ECO:0000256" key="7">
    <source>
        <dbReference type="ARBA" id="ARBA00022801"/>
    </source>
</evidence>
<evidence type="ECO:0000256" key="10">
    <source>
        <dbReference type="ARBA" id="ARBA00032057"/>
    </source>
</evidence>
<dbReference type="InterPro" id="IPR017853">
    <property type="entry name" value="GH"/>
</dbReference>
<gene>
    <name evidence="17" type="primary">treZ</name>
    <name evidence="17" type="ORF">GCM10008961_22960</name>
</gene>
<comment type="similarity">
    <text evidence="3 14">Belongs to the glycosyl hydrolase 13 family.</text>
</comment>
<dbReference type="SUPFAM" id="SSF51445">
    <property type="entry name" value="(Trans)glycosidases"/>
    <property type="match status" value="1"/>
</dbReference>
<evidence type="ECO:0000313" key="18">
    <source>
        <dbReference type="Proteomes" id="UP000620633"/>
    </source>
</evidence>
<dbReference type="Proteomes" id="UP000620633">
    <property type="component" value="Unassembled WGS sequence"/>
</dbReference>
<dbReference type="InterPro" id="IPR012768">
    <property type="entry name" value="Trehalose_TreZ"/>
</dbReference>
<dbReference type="Gene3D" id="2.60.40.1180">
    <property type="entry name" value="Golgi alpha-mannosidase II"/>
    <property type="match status" value="1"/>
</dbReference>
<keyword evidence="8" id="KW-0119">Carbohydrate metabolism</keyword>
<dbReference type="RefSeq" id="WP_189101871.1">
    <property type="nucleotide sequence ID" value="NZ_BMQO01000010.1"/>
</dbReference>
<feature type="compositionally biased region" description="Polar residues" evidence="15">
    <location>
        <begin position="1"/>
        <end position="12"/>
    </location>
</feature>
<reference evidence="18" key="1">
    <citation type="journal article" date="2019" name="Int. J. Syst. Evol. Microbiol.">
        <title>The Global Catalogue of Microorganisms (GCM) 10K type strain sequencing project: providing services to taxonomists for standard genome sequencing and annotation.</title>
        <authorList>
            <consortium name="The Broad Institute Genomics Platform"/>
            <consortium name="The Broad Institute Genome Sequencing Center for Infectious Disease"/>
            <person name="Wu L."/>
            <person name="Ma J."/>
        </authorList>
    </citation>
    <scope>NUCLEOTIDE SEQUENCE [LARGE SCALE GENOMIC DNA]</scope>
    <source>
        <strain evidence="18">JCM 31406</strain>
    </source>
</reference>
<comment type="pathway">
    <text evidence="2 14">Glycan biosynthesis; trehalose biosynthesis.</text>
</comment>
<evidence type="ECO:0000256" key="14">
    <source>
        <dbReference type="PIRNR" id="PIRNR006337"/>
    </source>
</evidence>
<sequence>MSDSVQERQTGQGDRLQSRLGAHLLPGEQQTRFRVWSTRASQVQVRVNGELHPMEALPGAYFETVLPVGAGARYQFVLDGQALPDPYARSLPDGVHGEAEVVDLTSFAWQHTDWAGLPLAACVFYELHVGTFTPQGTFRAALERLPYLKDLGVTAIQLMPLAAFPGTRGWGYDGVGMYAPFAPYGRPEDVMAFVDAAHGLGLAVFVDVVYNHFGPDGNYLLSYSPSYFTDRFHTAWGQGLDYAEEHMRRYVTGNARMWLEDYRMDGLRLDATAAMQDDSEEHILCELAREVHALGGSHVMLAEDHRNHPELVTGYGLDGIWVDDFHHEVRVSLTGEQEGYYGGFRGGAAELAQVINRGWKYEGQFWNVTGEEHERGRPADALEAPSFVYCIQNHDQVGNRALGDRLYQSQGVTLEEYLGASTLLLTLPMTPLLFQGQEWAAGTPFPFFSDHHGELGRLVTEGRRREFAYFSGFSGENVPDPQAEATFQSAKLDWNEHTGAGHARTLALYRALLRLRREDPVLSVRSRRAIRAGSLARSLDVPGEAAATGRRAGTLWVQWQTPQGMRALLWNLGETPLDTPGSLTGLPFTLPEQVMLRSGDDLTGGAAPTPLARRPLQPGEAALFGADA</sequence>
<name>A0ABQ2SID4_9DEIO</name>
<evidence type="ECO:0000256" key="15">
    <source>
        <dbReference type="SAM" id="MobiDB-lite"/>
    </source>
</evidence>
<feature type="domain" description="Glycosyl hydrolase family 13 catalytic" evidence="16">
    <location>
        <begin position="81"/>
        <end position="504"/>
    </location>
</feature>
<evidence type="ECO:0000256" key="3">
    <source>
        <dbReference type="ARBA" id="ARBA00008061"/>
    </source>
</evidence>
<dbReference type="PANTHER" id="PTHR43651">
    <property type="entry name" value="1,4-ALPHA-GLUCAN-BRANCHING ENZYME"/>
    <property type="match status" value="1"/>
</dbReference>
<dbReference type="Gene3D" id="3.20.20.80">
    <property type="entry name" value="Glycosidases"/>
    <property type="match status" value="1"/>
</dbReference>
<dbReference type="InterPro" id="IPR013780">
    <property type="entry name" value="Glyco_hydro_b"/>
</dbReference>
<dbReference type="CDD" id="cd02853">
    <property type="entry name" value="E_set_MTHase_like_N"/>
    <property type="match status" value="1"/>
</dbReference>
<dbReference type="InterPro" id="IPR014756">
    <property type="entry name" value="Ig_E-set"/>
</dbReference>
<dbReference type="NCBIfam" id="TIGR02402">
    <property type="entry name" value="trehalose_TreZ"/>
    <property type="match status" value="1"/>
</dbReference>
<dbReference type="EMBL" id="BMQO01000010">
    <property type="protein sequence ID" value="GGS30609.1"/>
    <property type="molecule type" value="Genomic_DNA"/>
</dbReference>
<feature type="region of interest" description="Disordered" evidence="15">
    <location>
        <begin position="1"/>
        <end position="21"/>
    </location>
</feature>
<evidence type="ECO:0000256" key="5">
    <source>
        <dbReference type="ARBA" id="ARBA00015938"/>
    </source>
</evidence>
<dbReference type="InterPro" id="IPR044901">
    <property type="entry name" value="Trehalose_TreZ_E-set_sf"/>
</dbReference>
<comment type="subcellular location">
    <subcellularLocation>
        <location evidence="1">Cytoplasm</location>
    </subcellularLocation>
</comment>
<dbReference type="PIRSF" id="PIRSF006337">
    <property type="entry name" value="Trehalose_TreZ"/>
    <property type="match status" value="1"/>
</dbReference>
<comment type="catalytic activity">
    <reaction evidence="12 14">
        <text>hydrolysis of (1-&gt;4)-alpha-D-glucosidic linkage in 4-alpha-D-[(1-&gt;4)-alpha-D-glucanosyl]n trehalose to yield trehalose and (1-&gt;4)-alpha-D-glucan.</text>
        <dbReference type="EC" id="3.2.1.141"/>
    </reaction>
</comment>
<dbReference type="SMART" id="SM00642">
    <property type="entry name" value="Aamy"/>
    <property type="match status" value="1"/>
</dbReference>
<dbReference type="EC" id="3.2.1.141" evidence="4 13"/>
<dbReference type="InterPro" id="IPR013783">
    <property type="entry name" value="Ig-like_fold"/>
</dbReference>
<evidence type="ECO:0000256" key="9">
    <source>
        <dbReference type="ARBA" id="ARBA00023295"/>
    </source>
</evidence>
<proteinExistence type="inferred from homology"/>
<evidence type="ECO:0000256" key="4">
    <source>
        <dbReference type="ARBA" id="ARBA00012268"/>
    </source>
</evidence>
<evidence type="ECO:0000256" key="1">
    <source>
        <dbReference type="ARBA" id="ARBA00004496"/>
    </source>
</evidence>
<dbReference type="InterPro" id="IPR006047">
    <property type="entry name" value="GH13_cat_dom"/>
</dbReference>
<dbReference type="PANTHER" id="PTHR43651:SF11">
    <property type="entry name" value="MALTO-OLIGOSYLTREHALOSE TREHALOHYDROLASE"/>
    <property type="match status" value="1"/>
</dbReference>
<accession>A0ABQ2SID4</accession>
<dbReference type="Gene3D" id="1.10.10.760">
    <property type="entry name" value="E-set domains of sugar-utilizing enzymes"/>
    <property type="match status" value="1"/>
</dbReference>
<evidence type="ECO:0000256" key="8">
    <source>
        <dbReference type="ARBA" id="ARBA00023277"/>
    </source>
</evidence>
<protein>
    <recommendedName>
        <fullName evidence="5 13">Malto-oligosyltrehalose trehalohydrolase</fullName>
        <shortName evidence="14">MTHase</shortName>
        <ecNumber evidence="4 13">3.2.1.141</ecNumber>
    </recommendedName>
    <alternativeName>
        <fullName evidence="11 14">4-alpha-D-((1-&gt;4)-alpha-D-glucano)trehalose trehalohydrolase</fullName>
    </alternativeName>
    <alternativeName>
        <fullName evidence="10 14">Maltooligosyl trehalose trehalohydrolase</fullName>
    </alternativeName>
</protein>
<evidence type="ECO:0000256" key="11">
    <source>
        <dbReference type="ARBA" id="ARBA00033284"/>
    </source>
</evidence>
<organism evidence="17 18">
    <name type="scientific">Deinococcus knuensis</name>
    <dbReference type="NCBI Taxonomy" id="1837380"/>
    <lineage>
        <taxon>Bacteria</taxon>
        <taxon>Thermotogati</taxon>
        <taxon>Deinococcota</taxon>
        <taxon>Deinococci</taxon>
        <taxon>Deinococcales</taxon>
        <taxon>Deinococcaceae</taxon>
        <taxon>Deinococcus</taxon>
    </lineage>
</organism>
<evidence type="ECO:0000256" key="12">
    <source>
        <dbReference type="ARBA" id="ARBA00034013"/>
    </source>
</evidence>
<evidence type="ECO:0000256" key="2">
    <source>
        <dbReference type="ARBA" id="ARBA00005199"/>
    </source>
</evidence>
<dbReference type="CDD" id="cd11325">
    <property type="entry name" value="AmyAc_GTHase"/>
    <property type="match status" value="1"/>
</dbReference>
<keyword evidence="6" id="KW-0963">Cytoplasm</keyword>
<dbReference type="Pfam" id="PF00128">
    <property type="entry name" value="Alpha-amylase"/>
    <property type="match status" value="1"/>
</dbReference>
<evidence type="ECO:0000256" key="6">
    <source>
        <dbReference type="ARBA" id="ARBA00022490"/>
    </source>
</evidence>
<evidence type="ECO:0000256" key="13">
    <source>
        <dbReference type="NCBIfam" id="TIGR02402"/>
    </source>
</evidence>
<dbReference type="SUPFAM" id="SSF81296">
    <property type="entry name" value="E set domains"/>
    <property type="match status" value="1"/>
</dbReference>
<keyword evidence="7 14" id="KW-0378">Hydrolase</keyword>
<dbReference type="Gene3D" id="2.60.40.10">
    <property type="entry name" value="Immunoglobulins"/>
    <property type="match status" value="1"/>
</dbReference>
<evidence type="ECO:0000313" key="17">
    <source>
        <dbReference type="EMBL" id="GGS30609.1"/>
    </source>
</evidence>
<keyword evidence="9 14" id="KW-0326">Glycosidase</keyword>